<keyword evidence="5" id="KW-0574">Periplasm</keyword>
<dbReference type="InterPro" id="IPR018389">
    <property type="entry name" value="DctP_fam"/>
</dbReference>
<dbReference type="GO" id="GO:0055085">
    <property type="term" value="P:transmembrane transport"/>
    <property type="evidence" value="ECO:0007669"/>
    <property type="project" value="InterPro"/>
</dbReference>
<dbReference type="AlphaFoldDB" id="A0A8J6YYD5"/>
<dbReference type="PIRSF" id="PIRSF006470">
    <property type="entry name" value="DctB"/>
    <property type="match status" value="1"/>
</dbReference>
<accession>A0A8J6YYD5</accession>
<keyword evidence="3" id="KW-0813">Transport</keyword>
<dbReference type="PANTHER" id="PTHR33376">
    <property type="match status" value="1"/>
</dbReference>
<dbReference type="Proteomes" id="UP000609121">
    <property type="component" value="Unassembled WGS sequence"/>
</dbReference>
<dbReference type="EMBL" id="JACVXA010000077">
    <property type="protein sequence ID" value="MBE3640202.1"/>
    <property type="molecule type" value="Genomic_DNA"/>
</dbReference>
<evidence type="ECO:0000313" key="7">
    <source>
        <dbReference type="EMBL" id="MBE3640202.1"/>
    </source>
</evidence>
<dbReference type="GO" id="GO:0030288">
    <property type="term" value="C:outer membrane-bounded periplasmic space"/>
    <property type="evidence" value="ECO:0007669"/>
    <property type="project" value="InterPro"/>
</dbReference>
<protein>
    <submittedName>
        <fullName evidence="7">TRAP transporter substrate-binding protein</fullName>
    </submittedName>
</protein>
<evidence type="ECO:0000256" key="2">
    <source>
        <dbReference type="ARBA" id="ARBA00009023"/>
    </source>
</evidence>
<gene>
    <name evidence="7" type="ORF">ICN82_18510</name>
</gene>
<reference evidence="7" key="1">
    <citation type="submission" date="2020-09" db="EMBL/GenBank/DDBJ databases">
        <title>A novel bacterium of genus Mangrovicoccus, isolated from South China Sea.</title>
        <authorList>
            <person name="Huang H."/>
            <person name="Mo K."/>
            <person name="Hu Y."/>
        </authorList>
    </citation>
    <scope>NUCLEOTIDE SEQUENCE</scope>
    <source>
        <strain evidence="7">HB182678</strain>
    </source>
</reference>
<dbReference type="InterPro" id="IPR038404">
    <property type="entry name" value="TRAP_DctP_sf"/>
</dbReference>
<evidence type="ECO:0000256" key="3">
    <source>
        <dbReference type="ARBA" id="ARBA00022448"/>
    </source>
</evidence>
<dbReference type="NCBIfam" id="NF037995">
    <property type="entry name" value="TRAP_S1"/>
    <property type="match status" value="1"/>
</dbReference>
<keyword evidence="4 6" id="KW-0732">Signal</keyword>
<dbReference type="CDD" id="cd13603">
    <property type="entry name" value="PBP2_TRAP_Siap_TeaA_like"/>
    <property type="match status" value="1"/>
</dbReference>
<evidence type="ECO:0000256" key="1">
    <source>
        <dbReference type="ARBA" id="ARBA00004418"/>
    </source>
</evidence>
<dbReference type="Gene3D" id="3.40.190.170">
    <property type="entry name" value="Bacterial extracellular solute-binding protein, family 7"/>
    <property type="match status" value="1"/>
</dbReference>
<dbReference type="InterPro" id="IPR004682">
    <property type="entry name" value="TRAP_DctP"/>
</dbReference>
<comment type="caution">
    <text evidence="7">The sequence shown here is derived from an EMBL/GenBank/DDBJ whole genome shotgun (WGS) entry which is preliminary data.</text>
</comment>
<comment type="subcellular location">
    <subcellularLocation>
        <location evidence="1">Periplasm</location>
    </subcellularLocation>
</comment>
<evidence type="ECO:0000313" key="8">
    <source>
        <dbReference type="Proteomes" id="UP000609121"/>
    </source>
</evidence>
<comment type="similarity">
    <text evidence="2">Belongs to the bacterial solute-binding protein 7 family.</text>
</comment>
<dbReference type="Pfam" id="PF03480">
    <property type="entry name" value="DctP"/>
    <property type="match status" value="1"/>
</dbReference>
<dbReference type="NCBIfam" id="TIGR00787">
    <property type="entry name" value="dctP"/>
    <property type="match status" value="1"/>
</dbReference>
<evidence type="ECO:0000256" key="5">
    <source>
        <dbReference type="ARBA" id="ARBA00022764"/>
    </source>
</evidence>
<dbReference type="RefSeq" id="WP_193185919.1">
    <property type="nucleotide sequence ID" value="NZ_JACVXA010000077.1"/>
</dbReference>
<sequence length="338" mass="35723">MTLPIPFRPLLAAIGLAALPLAAAAQEVSLRIGHVEAPASTTHVLLETVAERVAAATGGAVEIQVFPQSQLGGQREMTEAVQFGALDATAGPVAFMGGFNPLASIMDIPFLYPSDPETAQAIRDGGFGDAFCDSFNSRGVTCVALYPNGTKQFTSSRPIAAAADFAGQTFRVMDSAVLVDSLKAIDVTAVPIPFGELYTALQTGVVDGEENPLDTIFNMKFYEVQDYLTLSNHGAIENVVLFNPAIWEGLKPEWRKAISDALHDVIPEMIAHKAAAGERALAAIREAGVTVTEPSPEEVAALRETMFPAARDAFLARSGDEGAALFEAYQAARDAALN</sequence>
<keyword evidence="8" id="KW-1185">Reference proteome</keyword>
<evidence type="ECO:0000256" key="4">
    <source>
        <dbReference type="ARBA" id="ARBA00022729"/>
    </source>
</evidence>
<organism evidence="7 8">
    <name type="scientific">Mangrovicoccus algicola</name>
    <dbReference type="NCBI Taxonomy" id="2771008"/>
    <lineage>
        <taxon>Bacteria</taxon>
        <taxon>Pseudomonadati</taxon>
        <taxon>Pseudomonadota</taxon>
        <taxon>Alphaproteobacteria</taxon>
        <taxon>Rhodobacterales</taxon>
        <taxon>Paracoccaceae</taxon>
        <taxon>Mangrovicoccus</taxon>
    </lineage>
</organism>
<feature type="chain" id="PRO_5035270491" evidence="6">
    <location>
        <begin position="26"/>
        <end position="338"/>
    </location>
</feature>
<evidence type="ECO:0000256" key="6">
    <source>
        <dbReference type="SAM" id="SignalP"/>
    </source>
</evidence>
<proteinExistence type="inferred from homology"/>
<name>A0A8J6YYD5_9RHOB</name>
<dbReference type="PANTHER" id="PTHR33376:SF7">
    <property type="entry name" value="C4-DICARBOXYLATE-BINDING PROTEIN DCTB"/>
    <property type="match status" value="1"/>
</dbReference>
<feature type="signal peptide" evidence="6">
    <location>
        <begin position="1"/>
        <end position="25"/>
    </location>
</feature>